<dbReference type="PANTHER" id="PTHR30349:SF64">
    <property type="entry name" value="PROPHAGE INTEGRASE INTD-RELATED"/>
    <property type="match status" value="1"/>
</dbReference>
<dbReference type="InterPro" id="IPR011010">
    <property type="entry name" value="DNA_brk_join_enz"/>
</dbReference>
<accession>A0A0F9BE54</accession>
<gene>
    <name evidence="4" type="ORF">LCGC14_2538830</name>
</gene>
<comment type="caution">
    <text evidence="4">The sequence shown here is derived from an EMBL/GenBank/DDBJ whole genome shotgun (WGS) entry which is preliminary data.</text>
</comment>
<evidence type="ECO:0000256" key="1">
    <source>
        <dbReference type="ARBA" id="ARBA00023172"/>
    </source>
</evidence>
<dbReference type="InterPro" id="IPR002104">
    <property type="entry name" value="Integrase_catalytic"/>
</dbReference>
<dbReference type="InterPro" id="IPR013762">
    <property type="entry name" value="Integrase-like_cat_sf"/>
</dbReference>
<sequence length="395" mass="44309">MSLRSVRVPKYRHHKGSGQAFVQLRGERHYLGKYGTEESQQRYRRFLAENVTSRRVSVITPVSPVDGLTVVELAAAYWQFAESYYVKDGKPTGHLYSVKVGLRWLRDLYGGIQAESFGPLALRAIQQKMVDAGNARGYVNQICSTICRAFRWTASQELIPVTTCQALATVPGLKKGRTTARETAPVPPVSDEAVNTTLPHLPAVVADMLLLQRLTGARPGEVCILRPCDIERSEDIWSYRPESHKTEHHGRERIIFIGPRAQAILRPYLLREVDAYCFSPAESEKNRLAELHAGRNTPLSCGNRPGMNRKRAPRRKAGSRYTTGSYRRAIHRACDKAAIDRWSPNQLRHSAGTEIRRQFGLEAAQVTLGHAKADVTQVYAERDAELARDVARKIG</sequence>
<dbReference type="EMBL" id="LAZR01041380">
    <property type="protein sequence ID" value="KKL12132.1"/>
    <property type="molecule type" value="Genomic_DNA"/>
</dbReference>
<dbReference type="Gene3D" id="1.10.443.10">
    <property type="entry name" value="Intergrase catalytic core"/>
    <property type="match status" value="1"/>
</dbReference>
<evidence type="ECO:0000256" key="2">
    <source>
        <dbReference type="SAM" id="MobiDB-lite"/>
    </source>
</evidence>
<evidence type="ECO:0000313" key="4">
    <source>
        <dbReference type="EMBL" id="KKL12132.1"/>
    </source>
</evidence>
<dbReference type="InterPro" id="IPR050090">
    <property type="entry name" value="Tyrosine_recombinase_XerCD"/>
</dbReference>
<dbReference type="CDD" id="cd00397">
    <property type="entry name" value="DNA_BRE_C"/>
    <property type="match status" value="1"/>
</dbReference>
<name>A0A0F9BE54_9ZZZZ</name>
<feature type="compositionally biased region" description="Basic residues" evidence="2">
    <location>
        <begin position="307"/>
        <end position="318"/>
    </location>
</feature>
<feature type="domain" description="Tyr recombinase" evidence="3">
    <location>
        <begin position="184"/>
        <end position="392"/>
    </location>
</feature>
<dbReference type="AlphaFoldDB" id="A0A0F9BE54"/>
<evidence type="ECO:0000259" key="3">
    <source>
        <dbReference type="PROSITE" id="PS51898"/>
    </source>
</evidence>
<dbReference type="GO" id="GO:0015074">
    <property type="term" value="P:DNA integration"/>
    <property type="evidence" value="ECO:0007669"/>
    <property type="project" value="InterPro"/>
</dbReference>
<dbReference type="PROSITE" id="PS51898">
    <property type="entry name" value="TYR_RECOMBINASE"/>
    <property type="match status" value="1"/>
</dbReference>
<dbReference type="SUPFAM" id="SSF56349">
    <property type="entry name" value="DNA breaking-rejoining enzymes"/>
    <property type="match status" value="1"/>
</dbReference>
<dbReference type="PANTHER" id="PTHR30349">
    <property type="entry name" value="PHAGE INTEGRASE-RELATED"/>
    <property type="match status" value="1"/>
</dbReference>
<dbReference type="GO" id="GO:0003677">
    <property type="term" value="F:DNA binding"/>
    <property type="evidence" value="ECO:0007669"/>
    <property type="project" value="InterPro"/>
</dbReference>
<organism evidence="4">
    <name type="scientific">marine sediment metagenome</name>
    <dbReference type="NCBI Taxonomy" id="412755"/>
    <lineage>
        <taxon>unclassified sequences</taxon>
        <taxon>metagenomes</taxon>
        <taxon>ecological metagenomes</taxon>
    </lineage>
</organism>
<dbReference type="GO" id="GO:0006310">
    <property type="term" value="P:DNA recombination"/>
    <property type="evidence" value="ECO:0007669"/>
    <property type="project" value="UniProtKB-KW"/>
</dbReference>
<keyword evidence="1" id="KW-0233">DNA recombination</keyword>
<dbReference type="Pfam" id="PF00589">
    <property type="entry name" value="Phage_integrase"/>
    <property type="match status" value="1"/>
</dbReference>
<proteinExistence type="predicted"/>
<protein>
    <recommendedName>
        <fullName evidence="3">Tyr recombinase domain-containing protein</fullName>
    </recommendedName>
</protein>
<feature type="region of interest" description="Disordered" evidence="2">
    <location>
        <begin position="299"/>
        <end position="322"/>
    </location>
</feature>
<reference evidence="4" key="1">
    <citation type="journal article" date="2015" name="Nature">
        <title>Complex archaea that bridge the gap between prokaryotes and eukaryotes.</title>
        <authorList>
            <person name="Spang A."/>
            <person name="Saw J.H."/>
            <person name="Jorgensen S.L."/>
            <person name="Zaremba-Niedzwiedzka K."/>
            <person name="Martijn J."/>
            <person name="Lind A.E."/>
            <person name="van Eijk R."/>
            <person name="Schleper C."/>
            <person name="Guy L."/>
            <person name="Ettema T.J."/>
        </authorList>
    </citation>
    <scope>NUCLEOTIDE SEQUENCE</scope>
</reference>